<dbReference type="GO" id="GO:0008835">
    <property type="term" value="F:diaminohydroxyphosphoribosylaminopyrimidine deaminase activity"/>
    <property type="evidence" value="ECO:0007669"/>
    <property type="project" value="UniProtKB-EC"/>
</dbReference>
<dbReference type="Pfam" id="PF01872">
    <property type="entry name" value="RibD_C"/>
    <property type="match status" value="1"/>
</dbReference>
<keyword evidence="9 12" id="KW-0521">NADP</keyword>
<evidence type="ECO:0000313" key="14">
    <source>
        <dbReference type="EMBL" id="MEW9624260.1"/>
    </source>
</evidence>
<evidence type="ECO:0000256" key="10">
    <source>
        <dbReference type="ARBA" id="ARBA00023002"/>
    </source>
</evidence>
<dbReference type="Pfam" id="PF00383">
    <property type="entry name" value="dCMP_cyt_deam_1"/>
    <property type="match status" value="1"/>
</dbReference>
<name>A0ABV3QNU2_9GAMM</name>
<dbReference type="Gene3D" id="3.40.430.10">
    <property type="entry name" value="Dihydrofolate Reductase, subunit A"/>
    <property type="match status" value="1"/>
</dbReference>
<dbReference type="NCBIfam" id="TIGR00326">
    <property type="entry name" value="eubact_ribD"/>
    <property type="match status" value="1"/>
</dbReference>
<comment type="caution">
    <text evidence="14">The sequence shown here is derived from an EMBL/GenBank/DDBJ whole genome shotgun (WGS) entry which is preliminary data.</text>
</comment>
<evidence type="ECO:0000259" key="13">
    <source>
        <dbReference type="PROSITE" id="PS51747"/>
    </source>
</evidence>
<dbReference type="InterPro" id="IPR024072">
    <property type="entry name" value="DHFR-like_dom_sf"/>
</dbReference>
<dbReference type="PROSITE" id="PS51747">
    <property type="entry name" value="CYT_DCMP_DEAMINASES_2"/>
    <property type="match status" value="1"/>
</dbReference>
<evidence type="ECO:0000256" key="7">
    <source>
        <dbReference type="ARBA" id="ARBA00022723"/>
    </source>
</evidence>
<organism evidence="14 15">
    <name type="scientific">Rhodanobacter geophilus</name>
    <dbReference type="NCBI Taxonomy" id="3162488"/>
    <lineage>
        <taxon>Bacteria</taxon>
        <taxon>Pseudomonadati</taxon>
        <taxon>Pseudomonadota</taxon>
        <taxon>Gammaproteobacteria</taxon>
        <taxon>Lysobacterales</taxon>
        <taxon>Rhodanobacteraceae</taxon>
        <taxon>Rhodanobacter</taxon>
    </lineage>
</organism>
<dbReference type="InterPro" id="IPR016192">
    <property type="entry name" value="APOBEC/CMP_deaminase_Zn-bd"/>
</dbReference>
<comment type="catalytic activity">
    <reaction evidence="12">
        <text>5-amino-6-(5-phospho-D-ribitylamino)uracil + NADP(+) = 5-amino-6-(5-phospho-D-ribosylamino)uracil + NADPH + H(+)</text>
        <dbReference type="Rhea" id="RHEA:17845"/>
        <dbReference type="ChEBI" id="CHEBI:15378"/>
        <dbReference type="ChEBI" id="CHEBI:57783"/>
        <dbReference type="ChEBI" id="CHEBI:58349"/>
        <dbReference type="ChEBI" id="CHEBI:58421"/>
        <dbReference type="ChEBI" id="CHEBI:58453"/>
        <dbReference type="EC" id="1.1.1.193"/>
    </reaction>
</comment>
<dbReference type="SUPFAM" id="SSF53597">
    <property type="entry name" value="Dihydrofolate reductase-like"/>
    <property type="match status" value="1"/>
</dbReference>
<dbReference type="InterPro" id="IPR016193">
    <property type="entry name" value="Cytidine_deaminase-like"/>
</dbReference>
<keyword evidence="8 12" id="KW-0862">Zinc</keyword>
<dbReference type="PANTHER" id="PTHR38011:SF7">
    <property type="entry name" value="2,5-DIAMINO-6-RIBOSYLAMINO-4(3H)-PYRIMIDINONE 5'-PHOSPHATE REDUCTASE"/>
    <property type="match status" value="1"/>
</dbReference>
<feature type="domain" description="CMP/dCMP-type deaminase" evidence="13">
    <location>
        <begin position="5"/>
        <end position="127"/>
    </location>
</feature>
<dbReference type="Gene3D" id="3.40.140.10">
    <property type="entry name" value="Cytidine Deaminase, domain 2"/>
    <property type="match status" value="1"/>
</dbReference>
<evidence type="ECO:0000256" key="11">
    <source>
        <dbReference type="ARBA" id="ARBA00023268"/>
    </source>
</evidence>
<keyword evidence="7 12" id="KW-0479">Metal-binding</keyword>
<comment type="catalytic activity">
    <reaction evidence="12">
        <text>2,5-diamino-6-hydroxy-4-(5-phosphoribosylamino)-pyrimidine + H2O + H(+) = 5-amino-6-(5-phospho-D-ribosylamino)uracil + NH4(+)</text>
        <dbReference type="Rhea" id="RHEA:21868"/>
        <dbReference type="ChEBI" id="CHEBI:15377"/>
        <dbReference type="ChEBI" id="CHEBI:15378"/>
        <dbReference type="ChEBI" id="CHEBI:28938"/>
        <dbReference type="ChEBI" id="CHEBI:58453"/>
        <dbReference type="ChEBI" id="CHEBI:58614"/>
        <dbReference type="EC" id="3.5.4.26"/>
    </reaction>
</comment>
<evidence type="ECO:0000256" key="2">
    <source>
        <dbReference type="ARBA" id="ARBA00004882"/>
    </source>
</evidence>
<evidence type="ECO:0000256" key="8">
    <source>
        <dbReference type="ARBA" id="ARBA00022833"/>
    </source>
</evidence>
<keyword evidence="11" id="KW-0511">Multifunctional enzyme</keyword>
<keyword evidence="10 12" id="KW-0560">Oxidoreductase</keyword>
<dbReference type="InterPro" id="IPR004794">
    <property type="entry name" value="Eubact_RibD"/>
</dbReference>
<gene>
    <name evidence="14" type="primary">ribD</name>
    <name evidence="14" type="ORF">ABQJ56_08455</name>
</gene>
<dbReference type="InterPro" id="IPR002734">
    <property type="entry name" value="RibDG_C"/>
</dbReference>
<dbReference type="InterPro" id="IPR011549">
    <property type="entry name" value="RibD_C"/>
</dbReference>
<comment type="function">
    <text evidence="1 12">Converts 2,5-diamino-6-(ribosylamino)-4(3h)-pyrimidinone 5'-phosphate into 5-amino-6-(ribosylamino)-2,4(1h,3h)-pyrimidinedione 5'-phosphate.</text>
</comment>
<protein>
    <recommendedName>
        <fullName evidence="12">Riboflavin biosynthesis protein RibD</fullName>
    </recommendedName>
    <domain>
        <recommendedName>
            <fullName evidence="12">Diaminohydroxyphosphoribosylaminopyrimidine deaminase</fullName>
            <shortName evidence="12">DRAP deaminase</shortName>
            <ecNumber evidence="12">3.5.4.26</ecNumber>
        </recommendedName>
        <alternativeName>
            <fullName evidence="12">Riboflavin-specific deaminase</fullName>
        </alternativeName>
    </domain>
    <domain>
        <recommendedName>
            <fullName evidence="12">5-amino-6-(5-phosphoribosylamino)uracil reductase</fullName>
            <ecNumber evidence="12">1.1.1.193</ecNumber>
        </recommendedName>
        <alternativeName>
            <fullName evidence="12">HTP reductase</fullName>
        </alternativeName>
    </domain>
</protein>
<comment type="pathway">
    <text evidence="2 12">Cofactor biosynthesis; riboflavin biosynthesis; 5-amino-6-(D-ribitylamino)uracil from GTP: step 2/4.</text>
</comment>
<comment type="similarity">
    <text evidence="5 12">In the C-terminal section; belongs to the HTP reductase family.</text>
</comment>
<dbReference type="InterPro" id="IPR050765">
    <property type="entry name" value="Riboflavin_Biosynth_HTPR"/>
</dbReference>
<evidence type="ECO:0000256" key="3">
    <source>
        <dbReference type="ARBA" id="ARBA00004910"/>
    </source>
</evidence>
<dbReference type="EC" id="3.5.4.26" evidence="12"/>
<keyword evidence="6 12" id="KW-0686">Riboflavin biosynthesis</keyword>
<proteinExistence type="inferred from homology"/>
<dbReference type="CDD" id="cd01284">
    <property type="entry name" value="Riboflavin_deaminase-reductase"/>
    <property type="match status" value="1"/>
</dbReference>
<evidence type="ECO:0000256" key="9">
    <source>
        <dbReference type="ARBA" id="ARBA00022857"/>
    </source>
</evidence>
<evidence type="ECO:0000313" key="15">
    <source>
        <dbReference type="Proteomes" id="UP001556170"/>
    </source>
</evidence>
<comment type="similarity">
    <text evidence="4 12">In the N-terminal section; belongs to the cytidine and deoxycytidylate deaminase family.</text>
</comment>
<sequence length="388" mass="41364">MTFNATDHLHMAHALRLAERGLYTTQPNPRVGCVIAHGDEVVGSGWHQRAGEPHAEVFALREAGERAQGATAYVTLEPCAHHGRTPPCADALVAAGVARVVIAAEDPFPQVAGRGIEKLRAAGIVVGTGLLRDEARELNVGFFSRIERGRPFVRLKLAMSLDGRTALANGESKWITGEAARADVQRWRARSSAILTGSGTVLADNPRLTVRPGEGFSLSPPGRGWGEGAALAESYRAGRRVVAPLRVVLDRRLRTPAGSHVLDGSTPTLFLHGAGAAATDERLNRVEHAVVAERDGALDLAAVLALLAARDVNELHVEAGARLGGALLAGGLVDELLLYVAPVLLGDRARPLLELPPLASMAERWRLAVVEQRQVGADWRLRLRPLPA</sequence>
<dbReference type="PANTHER" id="PTHR38011">
    <property type="entry name" value="DIHYDROFOLATE REDUCTASE FAMILY PROTEIN (AFU_ORTHOLOGUE AFUA_8G06820)"/>
    <property type="match status" value="1"/>
</dbReference>
<evidence type="ECO:0000256" key="4">
    <source>
        <dbReference type="ARBA" id="ARBA00005259"/>
    </source>
</evidence>
<dbReference type="EMBL" id="JBFOHL010000006">
    <property type="protein sequence ID" value="MEW9624260.1"/>
    <property type="molecule type" value="Genomic_DNA"/>
</dbReference>
<evidence type="ECO:0000256" key="6">
    <source>
        <dbReference type="ARBA" id="ARBA00022619"/>
    </source>
</evidence>
<comment type="cofactor">
    <cofactor evidence="12">
        <name>Zn(2+)</name>
        <dbReference type="ChEBI" id="CHEBI:29105"/>
    </cofactor>
    <text evidence="12">Binds 1 zinc ion.</text>
</comment>
<accession>A0ABV3QNU2</accession>
<dbReference type="EC" id="1.1.1.193" evidence="12"/>
<keyword evidence="15" id="KW-1185">Reference proteome</keyword>
<dbReference type="SUPFAM" id="SSF53927">
    <property type="entry name" value="Cytidine deaminase-like"/>
    <property type="match status" value="1"/>
</dbReference>
<dbReference type="GO" id="GO:0008703">
    <property type="term" value="F:5-amino-6-(5-phosphoribosylamino)uracil reductase activity"/>
    <property type="evidence" value="ECO:0007669"/>
    <property type="project" value="UniProtKB-EC"/>
</dbReference>
<dbReference type="PROSITE" id="PS00903">
    <property type="entry name" value="CYT_DCMP_DEAMINASES_1"/>
    <property type="match status" value="1"/>
</dbReference>
<dbReference type="InterPro" id="IPR002125">
    <property type="entry name" value="CMP_dCMP_dom"/>
</dbReference>
<dbReference type="NCBIfam" id="TIGR00227">
    <property type="entry name" value="ribD_Cterm"/>
    <property type="match status" value="1"/>
</dbReference>
<reference evidence="14 15" key="1">
    <citation type="submission" date="2024-06" db="EMBL/GenBank/DDBJ databases">
        <authorList>
            <person name="Woo H."/>
        </authorList>
    </citation>
    <scope>NUCLEOTIDE SEQUENCE [LARGE SCALE GENOMIC DNA]</scope>
    <source>
        <strain evidence="14 15">S2-g</strain>
    </source>
</reference>
<comment type="pathway">
    <text evidence="3 12">Cofactor biosynthesis; riboflavin biosynthesis; 5-amino-6-(D-ribitylamino)uracil from GTP: step 3/4.</text>
</comment>
<evidence type="ECO:0000256" key="1">
    <source>
        <dbReference type="ARBA" id="ARBA00002151"/>
    </source>
</evidence>
<dbReference type="Proteomes" id="UP001556170">
    <property type="component" value="Unassembled WGS sequence"/>
</dbReference>
<evidence type="ECO:0000256" key="12">
    <source>
        <dbReference type="PIRNR" id="PIRNR006769"/>
    </source>
</evidence>
<evidence type="ECO:0000256" key="5">
    <source>
        <dbReference type="ARBA" id="ARBA00007417"/>
    </source>
</evidence>
<dbReference type="PIRSF" id="PIRSF006769">
    <property type="entry name" value="RibD"/>
    <property type="match status" value="1"/>
</dbReference>
<keyword evidence="12 14" id="KW-0378">Hydrolase</keyword>